<evidence type="ECO:0000256" key="18">
    <source>
        <dbReference type="PIRSR" id="PIRSR006135-1"/>
    </source>
</evidence>
<evidence type="ECO:0000256" key="15">
    <source>
        <dbReference type="ARBA" id="ARBA00023134"/>
    </source>
</evidence>
<dbReference type="PANTHER" id="PTHR34848">
    <property type="match status" value="1"/>
</dbReference>
<evidence type="ECO:0000256" key="14">
    <source>
        <dbReference type="ARBA" id="ARBA00022840"/>
    </source>
</evidence>
<dbReference type="GO" id="GO:0009236">
    <property type="term" value="P:cobalamin biosynthetic process"/>
    <property type="evidence" value="ECO:0007669"/>
    <property type="project" value="UniProtKB-UniPathway"/>
</dbReference>
<feature type="binding site" evidence="19">
    <location>
        <begin position="7"/>
        <end position="14"/>
    </location>
    <ligand>
        <name>GTP</name>
        <dbReference type="ChEBI" id="CHEBI:37565"/>
    </ligand>
</feature>
<dbReference type="EMBL" id="CACRTV010000041">
    <property type="protein sequence ID" value="VYU17036.1"/>
    <property type="molecule type" value="Genomic_DNA"/>
</dbReference>
<protein>
    <recommendedName>
        <fullName evidence="16">Adenosylcobinamide kinase</fullName>
        <ecNumber evidence="8">2.7.1.156</ecNumber>
        <ecNumber evidence="9">2.7.7.62</ecNumber>
    </recommendedName>
    <alternativeName>
        <fullName evidence="17">Adenosylcobinamide-phosphate guanylyltransferase</fullName>
    </alternativeName>
</protein>
<feature type="binding site" evidence="19">
    <location>
        <position position="63"/>
    </location>
    <ligand>
        <name>GTP</name>
        <dbReference type="ChEBI" id="CHEBI:37565"/>
    </ligand>
</feature>
<proteinExistence type="inferred from homology"/>
<dbReference type="GO" id="GO:0005524">
    <property type="term" value="F:ATP binding"/>
    <property type="evidence" value="ECO:0007669"/>
    <property type="project" value="UniProtKB-KW"/>
</dbReference>
<keyword evidence="13" id="KW-0418">Kinase</keyword>
<dbReference type="EC" id="2.7.1.156" evidence="8"/>
<evidence type="ECO:0000256" key="7">
    <source>
        <dbReference type="ARBA" id="ARBA00007490"/>
    </source>
</evidence>
<evidence type="ECO:0000256" key="2">
    <source>
        <dbReference type="ARBA" id="ARBA00000711"/>
    </source>
</evidence>
<comment type="similarity">
    <text evidence="7">Belongs to the CobU/CobP family.</text>
</comment>
<evidence type="ECO:0000256" key="11">
    <source>
        <dbReference type="ARBA" id="ARBA00022679"/>
    </source>
</evidence>
<keyword evidence="10" id="KW-0169">Cobalamin biosynthesis</keyword>
<name>A0A6N3CJ61_9CLOT</name>
<dbReference type="GO" id="GO:0043752">
    <property type="term" value="F:adenosylcobinamide kinase activity"/>
    <property type="evidence" value="ECO:0007669"/>
    <property type="project" value="UniProtKB-EC"/>
</dbReference>
<evidence type="ECO:0000256" key="4">
    <source>
        <dbReference type="ARBA" id="ARBA00003889"/>
    </source>
</evidence>
<organism evidence="20">
    <name type="scientific">Clostridium paraputrificum</name>
    <dbReference type="NCBI Taxonomy" id="29363"/>
    <lineage>
        <taxon>Bacteria</taxon>
        <taxon>Bacillati</taxon>
        <taxon>Bacillota</taxon>
        <taxon>Clostridia</taxon>
        <taxon>Eubacteriales</taxon>
        <taxon>Clostridiaceae</taxon>
        <taxon>Clostridium</taxon>
    </lineage>
</organism>
<comment type="pathway">
    <text evidence="6">Cofactor biosynthesis; adenosylcobalamin biosynthesis; adenosylcobalamin from cob(II)yrinate a,c-diamide: step 5/7.</text>
</comment>
<comment type="catalytic activity">
    <reaction evidence="2">
        <text>adenosylcob(III)inamide phosphate + GTP + H(+) = adenosylcob(III)inamide-GDP + diphosphate</text>
        <dbReference type="Rhea" id="RHEA:22712"/>
        <dbReference type="ChEBI" id="CHEBI:15378"/>
        <dbReference type="ChEBI" id="CHEBI:33019"/>
        <dbReference type="ChEBI" id="CHEBI:37565"/>
        <dbReference type="ChEBI" id="CHEBI:58502"/>
        <dbReference type="ChEBI" id="CHEBI:60487"/>
        <dbReference type="EC" id="2.7.7.62"/>
    </reaction>
</comment>
<dbReference type="PANTHER" id="PTHR34848:SF1">
    <property type="entry name" value="BIFUNCTIONAL ADENOSYLCOBALAMIN BIOSYNTHESIS PROTEIN COBU"/>
    <property type="match status" value="1"/>
</dbReference>
<evidence type="ECO:0000256" key="3">
    <source>
        <dbReference type="ARBA" id="ARBA00001522"/>
    </source>
</evidence>
<dbReference type="RefSeq" id="WP_156560926.1">
    <property type="nucleotide sequence ID" value="NZ_CACRTV010000041.1"/>
</dbReference>
<dbReference type="SUPFAM" id="SSF52540">
    <property type="entry name" value="P-loop containing nucleoside triphosphate hydrolases"/>
    <property type="match status" value="1"/>
</dbReference>
<accession>A0A6N3CJ61</accession>
<dbReference type="GO" id="GO:0008820">
    <property type="term" value="F:cobinamide phosphate guanylyltransferase activity"/>
    <property type="evidence" value="ECO:0007669"/>
    <property type="project" value="UniProtKB-EC"/>
</dbReference>
<comment type="catalytic activity">
    <reaction evidence="1">
        <text>adenosylcob(III)inamide + ATP = adenosylcob(III)inamide phosphate + ADP + H(+)</text>
        <dbReference type="Rhea" id="RHEA:15769"/>
        <dbReference type="ChEBI" id="CHEBI:2480"/>
        <dbReference type="ChEBI" id="CHEBI:15378"/>
        <dbReference type="ChEBI" id="CHEBI:30616"/>
        <dbReference type="ChEBI" id="CHEBI:58502"/>
        <dbReference type="ChEBI" id="CHEBI:456216"/>
        <dbReference type="EC" id="2.7.1.156"/>
    </reaction>
</comment>
<dbReference type="AlphaFoldDB" id="A0A6N3CJ61"/>
<comment type="catalytic activity">
    <reaction evidence="3">
        <text>adenosylcob(III)inamide + GTP = adenosylcob(III)inamide phosphate + GDP + H(+)</text>
        <dbReference type="Rhea" id="RHEA:15765"/>
        <dbReference type="ChEBI" id="CHEBI:2480"/>
        <dbReference type="ChEBI" id="CHEBI:15378"/>
        <dbReference type="ChEBI" id="CHEBI:37565"/>
        <dbReference type="ChEBI" id="CHEBI:58189"/>
        <dbReference type="ChEBI" id="CHEBI:58502"/>
        <dbReference type="EC" id="2.7.1.156"/>
    </reaction>
</comment>
<evidence type="ECO:0000256" key="6">
    <source>
        <dbReference type="ARBA" id="ARBA00005159"/>
    </source>
</evidence>
<evidence type="ECO:0000256" key="12">
    <source>
        <dbReference type="ARBA" id="ARBA00022741"/>
    </source>
</evidence>
<comment type="pathway">
    <text evidence="5">Cofactor biosynthesis; adenosylcobalamin biosynthesis; adenosylcobalamin from cob(II)yrinate a,c-diamide: step 6/7.</text>
</comment>
<dbReference type="EC" id="2.7.7.62" evidence="9"/>
<evidence type="ECO:0000256" key="1">
    <source>
        <dbReference type="ARBA" id="ARBA00000312"/>
    </source>
</evidence>
<comment type="function">
    <text evidence="4">Catalyzes ATP-dependent phosphorylation of adenosylcobinamide and addition of GMP to adenosylcobinamide phosphate.</text>
</comment>
<feature type="binding site" evidence="19">
    <location>
        <position position="84"/>
    </location>
    <ligand>
        <name>GTP</name>
        <dbReference type="ChEBI" id="CHEBI:37565"/>
    </ligand>
</feature>
<dbReference type="PIRSF" id="PIRSF006135">
    <property type="entry name" value="CobU"/>
    <property type="match status" value="1"/>
</dbReference>
<evidence type="ECO:0000256" key="13">
    <source>
        <dbReference type="ARBA" id="ARBA00022777"/>
    </source>
</evidence>
<dbReference type="GO" id="GO:0005525">
    <property type="term" value="F:GTP binding"/>
    <property type="evidence" value="ECO:0007669"/>
    <property type="project" value="UniProtKB-KW"/>
</dbReference>
<evidence type="ECO:0000256" key="9">
    <source>
        <dbReference type="ARBA" id="ARBA00012523"/>
    </source>
</evidence>
<keyword evidence="15 19" id="KW-0342">GTP-binding</keyword>
<keyword evidence="14" id="KW-0067">ATP-binding</keyword>
<dbReference type="UniPathway" id="UPA00148">
    <property type="reaction ID" value="UER00236"/>
</dbReference>
<evidence type="ECO:0000256" key="5">
    <source>
        <dbReference type="ARBA" id="ARBA00004692"/>
    </source>
</evidence>
<evidence type="ECO:0000256" key="8">
    <source>
        <dbReference type="ARBA" id="ARBA00012016"/>
    </source>
</evidence>
<gene>
    <name evidence="20" type="primary">cobU</name>
    <name evidence="20" type="ORF">CPLFYP93_01560</name>
</gene>
<evidence type="ECO:0000313" key="20">
    <source>
        <dbReference type="EMBL" id="VYU17036.1"/>
    </source>
</evidence>
<reference evidence="20" key="1">
    <citation type="submission" date="2019-11" db="EMBL/GenBank/DDBJ databases">
        <authorList>
            <person name="Feng L."/>
        </authorList>
    </citation>
    <scope>NUCLEOTIDE SEQUENCE</scope>
    <source>
        <strain evidence="20">CParaputrificumLFYP93</strain>
    </source>
</reference>
<evidence type="ECO:0000256" key="19">
    <source>
        <dbReference type="PIRSR" id="PIRSR006135-2"/>
    </source>
</evidence>
<keyword evidence="12 19" id="KW-0547">Nucleotide-binding</keyword>
<dbReference type="Gene3D" id="3.40.50.300">
    <property type="entry name" value="P-loop containing nucleotide triphosphate hydrolases"/>
    <property type="match status" value="1"/>
</dbReference>
<evidence type="ECO:0000256" key="17">
    <source>
        <dbReference type="ARBA" id="ARBA00030571"/>
    </source>
</evidence>
<sequence length="187" mass="21243">MIIFVVGGSKSQKSNYGELIAEKLFNKGNLYYLATMKPYDDEDLKRIEEHIKNRSGHGYITLEVPRDIISVLPMLSKDDTVLLDSITSLVTNEMFNNKQVVKNVKDKIITEVNAISKKVSKLVIVSDYVFSDGIKYDDFTESFRKELGIINCEIAKMSQVVIESSFGNIIVHKGKERINNEELIECI</sequence>
<dbReference type="Pfam" id="PF02283">
    <property type="entry name" value="CobU"/>
    <property type="match status" value="1"/>
</dbReference>
<dbReference type="InterPro" id="IPR003203">
    <property type="entry name" value="CobU/CobP"/>
</dbReference>
<evidence type="ECO:0000256" key="16">
    <source>
        <dbReference type="ARBA" id="ARBA00029570"/>
    </source>
</evidence>
<feature type="active site" description="GMP-histidine intermediate" evidence="18">
    <location>
        <position position="50"/>
    </location>
</feature>
<dbReference type="InterPro" id="IPR027417">
    <property type="entry name" value="P-loop_NTPase"/>
</dbReference>
<evidence type="ECO:0000256" key="10">
    <source>
        <dbReference type="ARBA" id="ARBA00022573"/>
    </source>
</evidence>
<keyword evidence="11 20" id="KW-0808">Transferase</keyword>